<reference evidence="1 2" key="1">
    <citation type="journal article" date="2019" name="Nat. Ecol. Evol.">
        <title>Megaphylogeny resolves global patterns of mushroom evolution.</title>
        <authorList>
            <person name="Varga T."/>
            <person name="Krizsan K."/>
            <person name="Foldi C."/>
            <person name="Dima B."/>
            <person name="Sanchez-Garcia M."/>
            <person name="Sanchez-Ramirez S."/>
            <person name="Szollosi G.J."/>
            <person name="Szarkandi J.G."/>
            <person name="Papp V."/>
            <person name="Albert L."/>
            <person name="Andreopoulos W."/>
            <person name="Angelini C."/>
            <person name="Antonin V."/>
            <person name="Barry K.W."/>
            <person name="Bougher N.L."/>
            <person name="Buchanan P."/>
            <person name="Buyck B."/>
            <person name="Bense V."/>
            <person name="Catcheside P."/>
            <person name="Chovatia M."/>
            <person name="Cooper J."/>
            <person name="Damon W."/>
            <person name="Desjardin D."/>
            <person name="Finy P."/>
            <person name="Geml J."/>
            <person name="Haridas S."/>
            <person name="Hughes K."/>
            <person name="Justo A."/>
            <person name="Karasinski D."/>
            <person name="Kautmanova I."/>
            <person name="Kiss B."/>
            <person name="Kocsube S."/>
            <person name="Kotiranta H."/>
            <person name="LaButti K.M."/>
            <person name="Lechner B.E."/>
            <person name="Liimatainen K."/>
            <person name="Lipzen A."/>
            <person name="Lukacs Z."/>
            <person name="Mihaltcheva S."/>
            <person name="Morgado L.N."/>
            <person name="Niskanen T."/>
            <person name="Noordeloos M.E."/>
            <person name="Ohm R.A."/>
            <person name="Ortiz-Santana B."/>
            <person name="Ovrebo C."/>
            <person name="Racz N."/>
            <person name="Riley R."/>
            <person name="Savchenko A."/>
            <person name="Shiryaev A."/>
            <person name="Soop K."/>
            <person name="Spirin V."/>
            <person name="Szebenyi C."/>
            <person name="Tomsovsky M."/>
            <person name="Tulloss R.E."/>
            <person name="Uehling J."/>
            <person name="Grigoriev I.V."/>
            <person name="Vagvolgyi C."/>
            <person name="Papp T."/>
            <person name="Martin F.M."/>
            <person name="Miettinen O."/>
            <person name="Hibbett D.S."/>
            <person name="Nagy L.G."/>
        </authorList>
    </citation>
    <scope>NUCLEOTIDE SEQUENCE [LARGE SCALE GENOMIC DNA]</scope>
    <source>
        <strain evidence="1 2">FP101781</strain>
    </source>
</reference>
<evidence type="ECO:0000313" key="1">
    <source>
        <dbReference type="EMBL" id="TEB17021.1"/>
    </source>
</evidence>
<protein>
    <submittedName>
        <fullName evidence="1">Uncharacterized protein</fullName>
    </submittedName>
</protein>
<dbReference type="OrthoDB" id="2269034at2759"/>
<feature type="non-terminal residue" evidence="1">
    <location>
        <position position="1"/>
    </location>
</feature>
<name>A0A4Y7S783_COPMI</name>
<keyword evidence="2" id="KW-1185">Reference proteome</keyword>
<sequence length="61" mass="7101">HHNSHPHPPTGTPYRIFSFTLFSPIEPTNAARRTRTTPLALSQVCSEWRTVILETRTLWSW</sequence>
<organism evidence="1 2">
    <name type="scientific">Coprinellus micaceus</name>
    <name type="common">Glistening ink-cap mushroom</name>
    <name type="synonym">Coprinus micaceus</name>
    <dbReference type="NCBI Taxonomy" id="71717"/>
    <lineage>
        <taxon>Eukaryota</taxon>
        <taxon>Fungi</taxon>
        <taxon>Dikarya</taxon>
        <taxon>Basidiomycota</taxon>
        <taxon>Agaricomycotina</taxon>
        <taxon>Agaricomycetes</taxon>
        <taxon>Agaricomycetidae</taxon>
        <taxon>Agaricales</taxon>
        <taxon>Agaricineae</taxon>
        <taxon>Psathyrellaceae</taxon>
        <taxon>Coprinellus</taxon>
    </lineage>
</organism>
<accession>A0A4Y7S783</accession>
<feature type="non-terminal residue" evidence="1">
    <location>
        <position position="61"/>
    </location>
</feature>
<dbReference type="AlphaFoldDB" id="A0A4Y7S783"/>
<proteinExistence type="predicted"/>
<dbReference type="Proteomes" id="UP000298030">
    <property type="component" value="Unassembled WGS sequence"/>
</dbReference>
<evidence type="ECO:0000313" key="2">
    <source>
        <dbReference type="Proteomes" id="UP000298030"/>
    </source>
</evidence>
<gene>
    <name evidence="1" type="ORF">FA13DRAFT_1746927</name>
</gene>
<comment type="caution">
    <text evidence="1">The sequence shown here is derived from an EMBL/GenBank/DDBJ whole genome shotgun (WGS) entry which is preliminary data.</text>
</comment>
<dbReference type="EMBL" id="QPFP01000314">
    <property type="protein sequence ID" value="TEB17021.1"/>
    <property type="molecule type" value="Genomic_DNA"/>
</dbReference>